<accession>A0A9P9DVC7</accession>
<name>A0A9P9DVC7_9PLEO</name>
<dbReference type="Proteomes" id="UP000700596">
    <property type="component" value="Unassembled WGS sequence"/>
</dbReference>
<comment type="caution">
    <text evidence="2">The sequence shown here is derived from an EMBL/GenBank/DDBJ whole genome shotgun (WGS) entry which is preliminary data.</text>
</comment>
<sequence>MATEKRNKFDRAVSLCFAARDWERGISGVQDMLQRDSTRLDDMKSSTDPHIWYNMVHMACVLEQSGDIGLALEWYLSAFHVVETNLQQLAAINDRRKTRSTVSSRELFIGMARIAFRFSKASDSTCGPSQWNLTPAEWKDQGLRFLELGRSRTLLDLLIIQKLSPPDSKVWSKYSYQLRLKVKESSTNDTTESKSQDCIDKEPEIREKYLERIYGELMDGLESPSPSQLLPEPAAVRESNEKLYQCIPETAIVLHISSSREGLIILCITSQGIIDIYTAEITDLQLDRHIFRLAKLFRDVSSLPAIAICNQHLQAISDEIIVPVSQHIETKEHVIFIPSPSLNKFPLCALIYKKKPLFMSKDVSQLPSLSALQYTVEKKRYVSEKSSVVYKDPESTHGGAFDISTPVAIEMAASFRAKPEPATKTFTKDKFMEVYQQSDVLLIATHGDQSTKLAWESSILLHPPFQVLDLARLHSNATLNIVEACMSGLREESIVDELLGLSHAFLASGATTFLGGLREVSDKASALLMLFLAEEVKTSKRSKSLARCWRNAQMRLYDLNVEREVAILKDIKNYLGTSQAKLIDKELVAQFGQAVEDVIMGLQELGANSPRPFYWTPFVLMGHSGLVLDFEGVVEAISLGIVPGDEGDQAY</sequence>
<evidence type="ECO:0000259" key="1">
    <source>
        <dbReference type="Pfam" id="PF12770"/>
    </source>
</evidence>
<organism evidence="2 3">
    <name type="scientific">Dendryphion nanum</name>
    <dbReference type="NCBI Taxonomy" id="256645"/>
    <lineage>
        <taxon>Eukaryota</taxon>
        <taxon>Fungi</taxon>
        <taxon>Dikarya</taxon>
        <taxon>Ascomycota</taxon>
        <taxon>Pezizomycotina</taxon>
        <taxon>Dothideomycetes</taxon>
        <taxon>Pleosporomycetidae</taxon>
        <taxon>Pleosporales</taxon>
        <taxon>Torulaceae</taxon>
        <taxon>Dendryphion</taxon>
    </lineage>
</organism>
<gene>
    <name evidence="2" type="ORF">B0J11DRAFT_433462</name>
</gene>
<protein>
    <submittedName>
        <fullName evidence="2">CHAT domain-containing protein</fullName>
    </submittedName>
</protein>
<evidence type="ECO:0000313" key="2">
    <source>
        <dbReference type="EMBL" id="KAH7127245.1"/>
    </source>
</evidence>
<dbReference type="EMBL" id="JAGMWT010000006">
    <property type="protein sequence ID" value="KAH7127245.1"/>
    <property type="molecule type" value="Genomic_DNA"/>
</dbReference>
<proteinExistence type="predicted"/>
<dbReference type="OrthoDB" id="5040840at2759"/>
<dbReference type="AlphaFoldDB" id="A0A9P9DVC7"/>
<evidence type="ECO:0000313" key="3">
    <source>
        <dbReference type="Proteomes" id="UP000700596"/>
    </source>
</evidence>
<dbReference type="InterPro" id="IPR024983">
    <property type="entry name" value="CHAT_dom"/>
</dbReference>
<dbReference type="Pfam" id="PF12770">
    <property type="entry name" value="CHAT"/>
    <property type="match status" value="1"/>
</dbReference>
<keyword evidence="3" id="KW-1185">Reference proteome</keyword>
<feature type="domain" description="CHAT" evidence="1">
    <location>
        <begin position="313"/>
        <end position="622"/>
    </location>
</feature>
<reference evidence="2" key="1">
    <citation type="journal article" date="2021" name="Nat. Commun.">
        <title>Genetic determinants of endophytism in the Arabidopsis root mycobiome.</title>
        <authorList>
            <person name="Mesny F."/>
            <person name="Miyauchi S."/>
            <person name="Thiergart T."/>
            <person name="Pickel B."/>
            <person name="Atanasova L."/>
            <person name="Karlsson M."/>
            <person name="Huettel B."/>
            <person name="Barry K.W."/>
            <person name="Haridas S."/>
            <person name="Chen C."/>
            <person name="Bauer D."/>
            <person name="Andreopoulos W."/>
            <person name="Pangilinan J."/>
            <person name="LaButti K."/>
            <person name="Riley R."/>
            <person name="Lipzen A."/>
            <person name="Clum A."/>
            <person name="Drula E."/>
            <person name="Henrissat B."/>
            <person name="Kohler A."/>
            <person name="Grigoriev I.V."/>
            <person name="Martin F.M."/>
            <person name="Hacquard S."/>
        </authorList>
    </citation>
    <scope>NUCLEOTIDE SEQUENCE</scope>
    <source>
        <strain evidence="2">MPI-CAGE-CH-0243</strain>
    </source>
</reference>